<keyword evidence="3" id="KW-1185">Reference proteome</keyword>
<protein>
    <recommendedName>
        <fullName evidence="1">Putative plant transposon protein domain-containing protein</fullName>
    </recommendedName>
</protein>
<sequence length="94" mass="10893">PSVNEEVVREFYVNLTSSELTKVSIRGIKVPINSSTINEFFDLPDFEEDEYSSLMENIEAEKLQEILEELTVLGCKWAVSKHETHTCYREYLTS</sequence>
<dbReference type="EMBL" id="JABEZY010000013">
    <property type="protein sequence ID" value="MBA0751833.1"/>
    <property type="molecule type" value="Genomic_DNA"/>
</dbReference>
<evidence type="ECO:0000313" key="2">
    <source>
        <dbReference type="EMBL" id="MBA0751833.1"/>
    </source>
</evidence>
<dbReference type="AlphaFoldDB" id="A0A7J9CTN9"/>
<name>A0A7J9CTN9_GOSGO</name>
<dbReference type="Pfam" id="PF20167">
    <property type="entry name" value="Transposase_32"/>
    <property type="match status" value="1"/>
</dbReference>
<evidence type="ECO:0000259" key="1">
    <source>
        <dbReference type="Pfam" id="PF20167"/>
    </source>
</evidence>
<gene>
    <name evidence="2" type="ORF">Gogos_000731</name>
</gene>
<dbReference type="Proteomes" id="UP000593579">
    <property type="component" value="Unassembled WGS sequence"/>
</dbReference>
<feature type="domain" description="Putative plant transposon protein" evidence="1">
    <location>
        <begin position="3"/>
        <end position="80"/>
    </location>
</feature>
<reference evidence="2 3" key="1">
    <citation type="journal article" date="2019" name="Genome Biol. Evol.">
        <title>Insights into the evolution of the New World diploid cottons (Gossypium, subgenus Houzingenia) based on genome sequencing.</title>
        <authorList>
            <person name="Grover C.E."/>
            <person name="Arick M.A. 2nd"/>
            <person name="Thrash A."/>
            <person name="Conover J.L."/>
            <person name="Sanders W.S."/>
            <person name="Peterson D.G."/>
            <person name="Frelichowski J.E."/>
            <person name="Scheffler J.A."/>
            <person name="Scheffler B.E."/>
            <person name="Wendel J.F."/>
        </authorList>
    </citation>
    <scope>NUCLEOTIDE SEQUENCE [LARGE SCALE GENOMIC DNA]</scope>
    <source>
        <strain evidence="2">5</strain>
        <tissue evidence="2">Leaf</tissue>
    </source>
</reference>
<comment type="caution">
    <text evidence="2">The sequence shown here is derived from an EMBL/GenBank/DDBJ whole genome shotgun (WGS) entry which is preliminary data.</text>
</comment>
<organism evidence="2 3">
    <name type="scientific">Gossypium gossypioides</name>
    <name type="common">Mexican cotton</name>
    <name type="synonym">Selera gossypioides</name>
    <dbReference type="NCBI Taxonomy" id="34282"/>
    <lineage>
        <taxon>Eukaryota</taxon>
        <taxon>Viridiplantae</taxon>
        <taxon>Streptophyta</taxon>
        <taxon>Embryophyta</taxon>
        <taxon>Tracheophyta</taxon>
        <taxon>Spermatophyta</taxon>
        <taxon>Magnoliopsida</taxon>
        <taxon>eudicotyledons</taxon>
        <taxon>Gunneridae</taxon>
        <taxon>Pentapetalae</taxon>
        <taxon>rosids</taxon>
        <taxon>malvids</taxon>
        <taxon>Malvales</taxon>
        <taxon>Malvaceae</taxon>
        <taxon>Malvoideae</taxon>
        <taxon>Gossypium</taxon>
    </lineage>
</organism>
<evidence type="ECO:0000313" key="3">
    <source>
        <dbReference type="Proteomes" id="UP000593579"/>
    </source>
</evidence>
<feature type="non-terminal residue" evidence="2">
    <location>
        <position position="94"/>
    </location>
</feature>
<feature type="non-terminal residue" evidence="2">
    <location>
        <position position="1"/>
    </location>
</feature>
<accession>A0A7J9CTN9</accession>
<dbReference type="InterPro" id="IPR046796">
    <property type="entry name" value="Transposase_32_dom"/>
</dbReference>
<proteinExistence type="predicted"/>